<dbReference type="GO" id="GO:0005930">
    <property type="term" value="C:axoneme"/>
    <property type="evidence" value="ECO:0007669"/>
    <property type="project" value="UniProtKB-SubCell"/>
</dbReference>
<evidence type="ECO:0000313" key="6">
    <source>
        <dbReference type="EMBL" id="KIY93549.1"/>
    </source>
</evidence>
<dbReference type="Pfam" id="PF00560">
    <property type="entry name" value="LRR_1"/>
    <property type="match status" value="3"/>
</dbReference>
<dbReference type="FunFam" id="3.80.10.10:FF:000041">
    <property type="entry name" value="LRR receptor-like serine/threonine-protein kinase ERECTA"/>
    <property type="match status" value="1"/>
</dbReference>
<dbReference type="AlphaFoldDB" id="A0A0D2LP55"/>
<evidence type="ECO:0000256" key="1">
    <source>
        <dbReference type="ARBA" id="ARBA00004196"/>
    </source>
</evidence>
<dbReference type="InterPro" id="IPR051848">
    <property type="entry name" value="PGIP"/>
</dbReference>
<proteinExistence type="predicted"/>
<evidence type="ECO:0000256" key="5">
    <source>
        <dbReference type="SAM" id="SignalP"/>
    </source>
</evidence>
<dbReference type="RefSeq" id="XP_013892569.1">
    <property type="nucleotide sequence ID" value="XM_014037115.1"/>
</dbReference>
<protein>
    <recommendedName>
        <fullName evidence="8">Leucine-rich repeat-containing N-terminal plant-type domain-containing protein</fullName>
    </recommendedName>
</protein>
<dbReference type="STRING" id="145388.A0A0D2LP55"/>
<gene>
    <name evidence="6" type="ORF">MNEG_14414</name>
</gene>
<keyword evidence="5" id="KW-0732">Signal</keyword>
<keyword evidence="3" id="KW-0433">Leucine-rich repeat</keyword>
<keyword evidence="7" id="KW-1185">Reference proteome</keyword>
<organism evidence="6 7">
    <name type="scientific">Monoraphidium neglectum</name>
    <dbReference type="NCBI Taxonomy" id="145388"/>
    <lineage>
        <taxon>Eukaryota</taxon>
        <taxon>Viridiplantae</taxon>
        <taxon>Chlorophyta</taxon>
        <taxon>core chlorophytes</taxon>
        <taxon>Chlorophyceae</taxon>
        <taxon>CS clade</taxon>
        <taxon>Sphaeropleales</taxon>
        <taxon>Selenastraceae</taxon>
        <taxon>Monoraphidium</taxon>
    </lineage>
</organism>
<evidence type="ECO:0008006" key="8">
    <source>
        <dbReference type="Google" id="ProtNLM"/>
    </source>
</evidence>
<evidence type="ECO:0000313" key="7">
    <source>
        <dbReference type="Proteomes" id="UP000054498"/>
    </source>
</evidence>
<dbReference type="InterPro" id="IPR032675">
    <property type="entry name" value="LRR_dom_sf"/>
</dbReference>
<reference evidence="6 7" key="1">
    <citation type="journal article" date="2013" name="BMC Genomics">
        <title>Reconstruction of the lipid metabolism for the microalga Monoraphidium neglectum from its genome sequence reveals characteristics suitable for biofuel production.</title>
        <authorList>
            <person name="Bogen C."/>
            <person name="Al-Dilaimi A."/>
            <person name="Albersmeier A."/>
            <person name="Wichmann J."/>
            <person name="Grundmann M."/>
            <person name="Rupp O."/>
            <person name="Lauersen K.J."/>
            <person name="Blifernez-Klassen O."/>
            <person name="Kalinowski J."/>
            <person name="Goesmann A."/>
            <person name="Mussgnug J.H."/>
            <person name="Kruse O."/>
        </authorList>
    </citation>
    <scope>NUCLEOTIDE SEQUENCE [LARGE SCALE GENOMIC DNA]</scope>
    <source>
        <strain evidence="6 7">SAG 48.87</strain>
    </source>
</reference>
<dbReference type="KEGG" id="mng:MNEG_14414"/>
<feature type="signal peptide" evidence="5">
    <location>
        <begin position="1"/>
        <end position="19"/>
    </location>
</feature>
<keyword evidence="4" id="KW-0677">Repeat</keyword>
<evidence type="ECO:0000256" key="3">
    <source>
        <dbReference type="ARBA" id="ARBA00022614"/>
    </source>
</evidence>
<dbReference type="EMBL" id="KK104686">
    <property type="protein sequence ID" value="KIY93549.1"/>
    <property type="molecule type" value="Genomic_DNA"/>
</dbReference>
<dbReference type="SUPFAM" id="SSF52058">
    <property type="entry name" value="L domain-like"/>
    <property type="match status" value="1"/>
</dbReference>
<dbReference type="InterPro" id="IPR001611">
    <property type="entry name" value="Leu-rich_rpt"/>
</dbReference>
<dbReference type="PANTHER" id="PTHR48059:SF4">
    <property type="entry name" value="POLYGALACTURONASE INHIBITOR 1-RELATED"/>
    <property type="match status" value="1"/>
</dbReference>
<evidence type="ECO:0000256" key="2">
    <source>
        <dbReference type="ARBA" id="ARBA00004430"/>
    </source>
</evidence>
<sequence length="314" mass="31579">MRRAAVCILICVLVAVADGQACDQQCRQAQRAVLARLYDALGGPQWRRSAGWPAAPDHCTWAGVACCGAAAAGAVPSACGPEGAVAALELPLNGLVGELPADAFAGLEPALETLNLFGNQIAGPLPPSLAALRKLRRLLVNGNALTGPLPAALGALPLLEEFDFSGNLLTGAVPPSFASSPALRVLRGARNRVAALPDGLLAARALEVLDFSSNRLAGPLPLAAAAAGAGNASSGTSPALGGRRPLTELNLRGNALTGAVPPALAALPALVLDLGANRLGGQLPGSFVGNAALREVWLDGNQLEGPLPQNGFIG</sequence>
<name>A0A0D2LP55_9CHLO</name>
<feature type="chain" id="PRO_5002258058" description="Leucine-rich repeat-containing N-terminal plant-type domain-containing protein" evidence="5">
    <location>
        <begin position="20"/>
        <end position="314"/>
    </location>
</feature>
<dbReference type="Proteomes" id="UP000054498">
    <property type="component" value="Unassembled WGS sequence"/>
</dbReference>
<accession>A0A0D2LP55</accession>
<evidence type="ECO:0000256" key="4">
    <source>
        <dbReference type="ARBA" id="ARBA00022737"/>
    </source>
</evidence>
<dbReference type="PANTHER" id="PTHR48059">
    <property type="entry name" value="POLYGALACTURONASE INHIBITOR 1"/>
    <property type="match status" value="1"/>
</dbReference>
<comment type="subcellular location">
    <subcellularLocation>
        <location evidence="1">Cell envelope</location>
    </subcellularLocation>
    <subcellularLocation>
        <location evidence="2">Cytoplasm</location>
        <location evidence="2">Cytoskeleton</location>
        <location evidence="2">Cilium axoneme</location>
    </subcellularLocation>
</comment>
<dbReference type="GeneID" id="25731974"/>
<dbReference type="Gene3D" id="3.80.10.10">
    <property type="entry name" value="Ribonuclease Inhibitor"/>
    <property type="match status" value="2"/>
</dbReference>